<evidence type="ECO:0000259" key="1">
    <source>
        <dbReference type="PROSITE" id="PS50041"/>
    </source>
</evidence>
<evidence type="ECO:0000313" key="3">
    <source>
        <dbReference type="WBParaSite" id="HPBE_0000221901-mRNA-1"/>
    </source>
</evidence>
<dbReference type="InterPro" id="IPR050111">
    <property type="entry name" value="C-type_lectin/snaclec_domain"/>
</dbReference>
<sequence>LTWIGLHQANYPADTTWTWTDGTAVDYLNWAPTQPSNSDGKEHCVEIYSDHLGKDPAKDNSFQKWNDYQCTETLRAFVCKKAALH</sequence>
<dbReference type="PANTHER" id="PTHR22803">
    <property type="entry name" value="MANNOSE, PHOSPHOLIPASE, LECTIN RECEPTOR RELATED"/>
    <property type="match status" value="1"/>
</dbReference>
<dbReference type="PROSITE" id="PS50041">
    <property type="entry name" value="C_TYPE_LECTIN_2"/>
    <property type="match status" value="1"/>
</dbReference>
<dbReference type="WBParaSite" id="HPBE_0000221901-mRNA-1">
    <property type="protein sequence ID" value="HPBE_0000221901-mRNA-1"/>
    <property type="gene ID" value="HPBE_0000221901"/>
</dbReference>
<keyword evidence="2" id="KW-1185">Reference proteome</keyword>
<evidence type="ECO:0000313" key="2">
    <source>
        <dbReference type="Proteomes" id="UP000050761"/>
    </source>
</evidence>
<dbReference type="AlphaFoldDB" id="A0A183F7S7"/>
<protein>
    <submittedName>
        <fullName evidence="3">C-type lectin domain-containing protein</fullName>
    </submittedName>
</protein>
<reference evidence="3" key="1">
    <citation type="submission" date="2019-09" db="UniProtKB">
        <authorList>
            <consortium name="WormBaseParasite"/>
        </authorList>
    </citation>
    <scope>IDENTIFICATION</scope>
</reference>
<dbReference type="InterPro" id="IPR016187">
    <property type="entry name" value="CTDL_fold"/>
</dbReference>
<accession>A0A183F7S7</accession>
<dbReference type="Gene3D" id="3.10.100.10">
    <property type="entry name" value="Mannose-Binding Protein A, subunit A"/>
    <property type="match status" value="1"/>
</dbReference>
<dbReference type="SUPFAM" id="SSF56436">
    <property type="entry name" value="C-type lectin-like"/>
    <property type="match status" value="1"/>
</dbReference>
<dbReference type="Pfam" id="PF00059">
    <property type="entry name" value="Lectin_C"/>
    <property type="match status" value="1"/>
</dbReference>
<dbReference type="InterPro" id="IPR001304">
    <property type="entry name" value="C-type_lectin-like"/>
</dbReference>
<proteinExistence type="predicted"/>
<organism evidence="2 3">
    <name type="scientific">Heligmosomoides polygyrus</name>
    <name type="common">Parasitic roundworm</name>
    <dbReference type="NCBI Taxonomy" id="6339"/>
    <lineage>
        <taxon>Eukaryota</taxon>
        <taxon>Metazoa</taxon>
        <taxon>Ecdysozoa</taxon>
        <taxon>Nematoda</taxon>
        <taxon>Chromadorea</taxon>
        <taxon>Rhabditida</taxon>
        <taxon>Rhabditina</taxon>
        <taxon>Rhabditomorpha</taxon>
        <taxon>Strongyloidea</taxon>
        <taxon>Heligmosomidae</taxon>
        <taxon>Heligmosomoides</taxon>
    </lineage>
</organism>
<dbReference type="InterPro" id="IPR016186">
    <property type="entry name" value="C-type_lectin-like/link_sf"/>
</dbReference>
<feature type="domain" description="C-type lectin" evidence="1">
    <location>
        <begin position="1"/>
        <end position="72"/>
    </location>
</feature>
<dbReference type="Proteomes" id="UP000050761">
    <property type="component" value="Unassembled WGS sequence"/>
</dbReference>
<name>A0A183F7S7_HELPZ</name>